<reference evidence="1" key="1">
    <citation type="submission" date="2020-05" db="EMBL/GenBank/DDBJ databases">
        <authorList>
            <person name="Delgado-Blas J."/>
        </authorList>
    </citation>
    <scope>NUCLEOTIDE SEQUENCE</scope>
    <source>
        <strain evidence="1">BB1459</strain>
        <strain evidence="2">BB1480</strain>
    </source>
</reference>
<evidence type="ECO:0000313" key="4">
    <source>
        <dbReference type="Proteomes" id="UP000837205"/>
    </source>
</evidence>
<name>A0A9N8CPV8_9ENTR</name>
<evidence type="ECO:0000313" key="2">
    <source>
        <dbReference type="EMBL" id="CAC9162870.1"/>
    </source>
</evidence>
<evidence type="ECO:0000313" key="3">
    <source>
        <dbReference type="Proteomes" id="UP000834503"/>
    </source>
</evidence>
<comment type="caution">
    <text evidence="1">The sequence shown here is derived from an EMBL/GenBank/DDBJ whole genome shotgun (WGS) entry which is preliminary data.</text>
</comment>
<protein>
    <submittedName>
        <fullName evidence="1">Uncharacterized protein</fullName>
    </submittedName>
</protein>
<dbReference type="EMBL" id="CAHPQX010000007">
    <property type="protein sequence ID" value="CAB5541758.1"/>
    <property type="molecule type" value="Genomic_DNA"/>
</dbReference>
<organism evidence="1 3">
    <name type="scientific">Citrobacter werkmanii</name>
    <dbReference type="NCBI Taxonomy" id="67827"/>
    <lineage>
        <taxon>Bacteria</taxon>
        <taxon>Pseudomonadati</taxon>
        <taxon>Pseudomonadota</taxon>
        <taxon>Gammaproteobacteria</taxon>
        <taxon>Enterobacterales</taxon>
        <taxon>Enterobacteriaceae</taxon>
        <taxon>Citrobacter</taxon>
        <taxon>Citrobacter freundii complex</taxon>
    </lineage>
</organism>
<accession>A0A9N8CPV8</accession>
<sequence length="112" mass="12798">MDSFQQSMSDKPLQANKLIKVAFSERSLPIVKMTKIWPWVLNGALFSKKKGGGSGYFPSQDYAERVSCEPDLDYPCQRLARGCRCAHFWVKGVLKWRQVSPALAGLRLFWRS</sequence>
<dbReference type="Proteomes" id="UP000837205">
    <property type="component" value="Unassembled WGS sequence"/>
</dbReference>
<keyword evidence="4" id="KW-1185">Reference proteome</keyword>
<dbReference type="Proteomes" id="UP000834503">
    <property type="component" value="Unassembled WGS sequence"/>
</dbReference>
<proteinExistence type="predicted"/>
<gene>
    <name evidence="1" type="ORF">GHA_01947</name>
    <name evidence="2" type="ORF">TML_00177</name>
</gene>
<evidence type="ECO:0000313" key="1">
    <source>
        <dbReference type="EMBL" id="CAB5541758.1"/>
    </source>
</evidence>
<dbReference type="AlphaFoldDB" id="A0A9N8CPV8"/>
<dbReference type="EMBL" id="CAIIUA010000001">
    <property type="protein sequence ID" value="CAC9162870.1"/>
    <property type="molecule type" value="Genomic_DNA"/>
</dbReference>